<keyword evidence="5" id="KW-1185">Reference proteome</keyword>
<evidence type="ECO:0000256" key="1">
    <source>
        <dbReference type="SAM" id="MobiDB-lite"/>
    </source>
</evidence>
<proteinExistence type="predicted"/>
<feature type="domain" description="Sulfatase-modifying factor enzyme-like" evidence="3">
    <location>
        <begin position="44"/>
        <end position="137"/>
    </location>
</feature>
<dbReference type="InterPro" id="IPR005532">
    <property type="entry name" value="SUMF_dom"/>
</dbReference>
<dbReference type="OrthoDB" id="9768004at2"/>
<protein>
    <submittedName>
        <fullName evidence="4">Gliding motility-associated lipoprotein GldK</fullName>
    </submittedName>
</protein>
<gene>
    <name evidence="4" type="ORF">SAMN05192529_11149</name>
</gene>
<evidence type="ECO:0000313" key="4">
    <source>
        <dbReference type="EMBL" id="SEA23527.1"/>
    </source>
</evidence>
<accession>A0A1H3ZIM9</accession>
<dbReference type="RefSeq" id="WP_091397900.1">
    <property type="nucleotide sequence ID" value="NZ_FNQY01000011.1"/>
</dbReference>
<dbReference type="InterPro" id="IPR051043">
    <property type="entry name" value="Sulfatase_Mod_Factor_Kinase"/>
</dbReference>
<keyword evidence="4" id="KW-0449">Lipoprotein</keyword>
<dbReference type="SUPFAM" id="SSF56436">
    <property type="entry name" value="C-type lectin-like"/>
    <property type="match status" value="1"/>
</dbReference>
<dbReference type="AlphaFoldDB" id="A0A1H3ZIM9"/>
<evidence type="ECO:0000256" key="2">
    <source>
        <dbReference type="SAM" id="SignalP"/>
    </source>
</evidence>
<dbReference type="Proteomes" id="UP000199041">
    <property type="component" value="Unassembled WGS sequence"/>
</dbReference>
<dbReference type="STRING" id="551991.SAMN05192529_11149"/>
<dbReference type="Pfam" id="PF03781">
    <property type="entry name" value="FGE-sulfatase"/>
    <property type="match status" value="2"/>
</dbReference>
<feature type="domain" description="Sulfatase-modifying factor enzyme-like" evidence="3">
    <location>
        <begin position="190"/>
        <end position="422"/>
    </location>
</feature>
<dbReference type="InterPro" id="IPR016187">
    <property type="entry name" value="CTDL_fold"/>
</dbReference>
<dbReference type="Gene3D" id="3.90.1580.10">
    <property type="entry name" value="paralog of FGE (formylglycine-generating enzyme)"/>
    <property type="match status" value="1"/>
</dbReference>
<feature type="signal peptide" evidence="2">
    <location>
        <begin position="1"/>
        <end position="21"/>
    </location>
</feature>
<feature type="region of interest" description="Disordered" evidence="1">
    <location>
        <begin position="284"/>
        <end position="322"/>
    </location>
</feature>
<organism evidence="4 5">
    <name type="scientific">Arachidicoccus rhizosphaerae</name>
    <dbReference type="NCBI Taxonomy" id="551991"/>
    <lineage>
        <taxon>Bacteria</taxon>
        <taxon>Pseudomonadati</taxon>
        <taxon>Bacteroidota</taxon>
        <taxon>Chitinophagia</taxon>
        <taxon>Chitinophagales</taxon>
        <taxon>Chitinophagaceae</taxon>
        <taxon>Arachidicoccus</taxon>
    </lineage>
</organism>
<dbReference type="InterPro" id="IPR042095">
    <property type="entry name" value="SUMF_sf"/>
</dbReference>
<reference evidence="4 5" key="1">
    <citation type="submission" date="2016-10" db="EMBL/GenBank/DDBJ databases">
        <authorList>
            <person name="de Groot N.N."/>
        </authorList>
    </citation>
    <scope>NUCLEOTIDE SEQUENCE [LARGE SCALE GENOMIC DNA]</scope>
    <source>
        <strain evidence="4 5">Vu-144</strain>
    </source>
</reference>
<keyword evidence="2" id="KW-0732">Signal</keyword>
<evidence type="ECO:0000259" key="3">
    <source>
        <dbReference type="Pfam" id="PF03781"/>
    </source>
</evidence>
<evidence type="ECO:0000313" key="5">
    <source>
        <dbReference type="Proteomes" id="UP000199041"/>
    </source>
</evidence>
<name>A0A1H3ZIM9_9BACT</name>
<feature type="chain" id="PRO_5011771070" evidence="2">
    <location>
        <begin position="22"/>
        <end position="427"/>
    </location>
</feature>
<dbReference type="EMBL" id="FNQY01000011">
    <property type="protein sequence ID" value="SEA23527.1"/>
    <property type="molecule type" value="Genomic_DNA"/>
</dbReference>
<dbReference type="PANTHER" id="PTHR23150:SF19">
    <property type="entry name" value="FORMYLGLYCINE-GENERATING ENZYME"/>
    <property type="match status" value="1"/>
</dbReference>
<dbReference type="GO" id="GO:0120147">
    <property type="term" value="F:formylglycine-generating oxidase activity"/>
    <property type="evidence" value="ECO:0007669"/>
    <property type="project" value="TreeGrafter"/>
</dbReference>
<dbReference type="PANTHER" id="PTHR23150">
    <property type="entry name" value="SULFATASE MODIFYING FACTOR 1, 2"/>
    <property type="match status" value="1"/>
</dbReference>
<sequence length="427" mass="48261">MSKYTGYLMGLMLLCAGALQAQTGVRLRKIVKHKSQHLYGLPISMVKVPTGTFVQGAENGEDTNNIANSENRHPVLISSFYISTTETTNAQYKEFVNWVRDSIAAKELGGQYLIVKDGDTSINWKNAEKINYQDPAVMTKLTNLLLDPSKSLSHKPQIDPAKLVYEMKGFDYQQAAKIENKGRSPKDFVYRYTVQVYPDTLVWMRDFGYSNNEQMATSYFASDKYKNFPVVGVNWKQASAYCDWFTKQRINRDQREHKMAIGGQCRLPTEAEWAYAASLNDKDLNKGRTEDNLAPDNTNGGADKPKKKRANNDEAAEAESAQGNKLFPEKVIEGKHGKYGIYNLADNVSEWTNTSYYAGGANFENRFNPDIQWGTIDSESKSKRQKVVRGGSWKDTPQFTNVSNRFFEDLGTAHSYIGFRVVVNLPE</sequence>